<proteinExistence type="predicted"/>
<evidence type="ECO:0008006" key="3">
    <source>
        <dbReference type="Google" id="ProtNLM"/>
    </source>
</evidence>
<dbReference type="Proteomes" id="UP001082899">
    <property type="component" value="Unassembled WGS sequence"/>
</dbReference>
<accession>A0ABT3ZMJ1</accession>
<dbReference type="EMBL" id="JAPMXC010000001">
    <property type="protein sequence ID" value="MCY0387687.1"/>
    <property type="molecule type" value="Genomic_DNA"/>
</dbReference>
<comment type="caution">
    <text evidence="1">The sequence shown here is derived from an EMBL/GenBank/DDBJ whole genome shotgun (WGS) entry which is preliminary data.</text>
</comment>
<dbReference type="RefSeq" id="WP_267847413.1">
    <property type="nucleotide sequence ID" value="NZ_JAPMXC010000001.1"/>
</dbReference>
<reference evidence="1" key="1">
    <citation type="submission" date="2022-11" db="EMBL/GenBank/DDBJ databases">
        <title>Robbsia betulipollinis sp. nov., isolated from pollen of birch (Betula pendula).</title>
        <authorList>
            <person name="Shi H."/>
            <person name="Ambika Manirajan B."/>
            <person name="Ratering S."/>
            <person name="Geissler-Plaum R."/>
            <person name="Schnell S."/>
        </authorList>
    </citation>
    <scope>NUCLEOTIDE SEQUENCE</scope>
    <source>
        <strain evidence="1">Bb-Pol-6</strain>
    </source>
</reference>
<organism evidence="1 2">
    <name type="scientific">Robbsia betulipollinis</name>
    <dbReference type="NCBI Taxonomy" id="2981849"/>
    <lineage>
        <taxon>Bacteria</taxon>
        <taxon>Pseudomonadati</taxon>
        <taxon>Pseudomonadota</taxon>
        <taxon>Betaproteobacteria</taxon>
        <taxon>Burkholderiales</taxon>
        <taxon>Burkholderiaceae</taxon>
        <taxon>Robbsia</taxon>
    </lineage>
</organism>
<gene>
    <name evidence="1" type="ORF">OVY01_10665</name>
</gene>
<sequence>MTDFIKPQTMILTLQALQHMGRCQLSVGLIACFRFGAAHLDSLLSETASHALWSRLVGPLIPIDSGIPAKTQRIIVHDGYTLVSAPRTEDADPPCLFGSETITLESKLRGRPAVSIRLPGIRAQGFVEWNTPSGKQVRKLDARIEGLRVSPRLGCAWLLYRAMTPLAGACVDDIVGMTADWGAIDRPTARPGHCLPAGPDRCAVTRHRHAAEREAQRQGLAGATCRG</sequence>
<evidence type="ECO:0000313" key="1">
    <source>
        <dbReference type="EMBL" id="MCY0387687.1"/>
    </source>
</evidence>
<protein>
    <recommendedName>
        <fullName evidence="3">Transposase</fullName>
    </recommendedName>
</protein>
<evidence type="ECO:0000313" key="2">
    <source>
        <dbReference type="Proteomes" id="UP001082899"/>
    </source>
</evidence>
<keyword evidence="2" id="KW-1185">Reference proteome</keyword>
<name>A0ABT3ZMJ1_9BURK</name>